<evidence type="ECO:0008006" key="7">
    <source>
        <dbReference type="Google" id="ProtNLM"/>
    </source>
</evidence>
<dbReference type="PROSITE" id="PS00323">
    <property type="entry name" value="RIBOSOMAL_S19"/>
    <property type="match status" value="1"/>
</dbReference>
<dbReference type="EMBL" id="UINC01010708">
    <property type="protein sequence ID" value="SVA47534.1"/>
    <property type="molecule type" value="Genomic_DNA"/>
</dbReference>
<evidence type="ECO:0000256" key="1">
    <source>
        <dbReference type="ARBA" id="ARBA00007345"/>
    </source>
</evidence>
<dbReference type="GO" id="GO:0005737">
    <property type="term" value="C:cytoplasm"/>
    <property type="evidence" value="ECO:0007669"/>
    <property type="project" value="UniProtKB-ARBA"/>
</dbReference>
<reference evidence="6" key="1">
    <citation type="submission" date="2018-05" db="EMBL/GenBank/DDBJ databases">
        <authorList>
            <person name="Lanie J.A."/>
            <person name="Ng W.-L."/>
            <person name="Kazmierczak K.M."/>
            <person name="Andrzejewski T.M."/>
            <person name="Davidsen T.M."/>
            <person name="Wayne K.J."/>
            <person name="Tettelin H."/>
            <person name="Glass J.I."/>
            <person name="Rusch D."/>
            <person name="Podicherti R."/>
            <person name="Tsui H.-C.T."/>
            <person name="Winkler M.E."/>
        </authorList>
    </citation>
    <scope>NUCLEOTIDE SEQUENCE</scope>
</reference>
<evidence type="ECO:0000256" key="2">
    <source>
        <dbReference type="ARBA" id="ARBA00022730"/>
    </source>
</evidence>
<dbReference type="PIRSF" id="PIRSF002144">
    <property type="entry name" value="Ribosomal_S19"/>
    <property type="match status" value="1"/>
</dbReference>
<proteinExistence type="inferred from homology"/>
<dbReference type="AlphaFoldDB" id="A0A381W4V3"/>
<gene>
    <name evidence="6" type="ORF">METZ01_LOCUS100388</name>
</gene>
<protein>
    <recommendedName>
        <fullName evidence="7">30S ribosomal protein S19</fullName>
    </recommendedName>
</protein>
<keyword evidence="2" id="KW-0699">rRNA-binding</keyword>
<keyword evidence="3" id="KW-0694">RNA-binding</keyword>
<dbReference type="PANTHER" id="PTHR11880:SF8">
    <property type="entry name" value="SMALL RIBOSOMAL SUBUNIT PROTEIN US19M"/>
    <property type="match status" value="1"/>
</dbReference>
<dbReference type="HAMAP" id="MF_00531">
    <property type="entry name" value="Ribosomal_uS19"/>
    <property type="match status" value="1"/>
</dbReference>
<dbReference type="PANTHER" id="PTHR11880">
    <property type="entry name" value="RIBOSOMAL PROTEIN S19P FAMILY MEMBER"/>
    <property type="match status" value="1"/>
</dbReference>
<dbReference type="SUPFAM" id="SSF54570">
    <property type="entry name" value="Ribosomal protein S19"/>
    <property type="match status" value="1"/>
</dbReference>
<dbReference type="Pfam" id="PF00203">
    <property type="entry name" value="Ribosomal_S19"/>
    <property type="match status" value="1"/>
</dbReference>
<dbReference type="InterPro" id="IPR002222">
    <property type="entry name" value="Ribosomal_uS19"/>
</dbReference>
<dbReference type="GO" id="GO:0019843">
    <property type="term" value="F:rRNA binding"/>
    <property type="evidence" value="ECO:0007669"/>
    <property type="project" value="UniProtKB-KW"/>
</dbReference>
<evidence type="ECO:0000313" key="6">
    <source>
        <dbReference type="EMBL" id="SVA47534.1"/>
    </source>
</evidence>
<evidence type="ECO:0000256" key="3">
    <source>
        <dbReference type="ARBA" id="ARBA00022884"/>
    </source>
</evidence>
<dbReference type="Gene3D" id="3.30.860.10">
    <property type="entry name" value="30s Ribosomal Protein S19, Chain A"/>
    <property type="match status" value="1"/>
</dbReference>
<dbReference type="GO" id="GO:0015935">
    <property type="term" value="C:small ribosomal subunit"/>
    <property type="evidence" value="ECO:0007669"/>
    <property type="project" value="InterPro"/>
</dbReference>
<evidence type="ECO:0000256" key="4">
    <source>
        <dbReference type="ARBA" id="ARBA00022980"/>
    </source>
</evidence>
<dbReference type="GO" id="GO:0003735">
    <property type="term" value="F:structural constituent of ribosome"/>
    <property type="evidence" value="ECO:0007669"/>
    <property type="project" value="InterPro"/>
</dbReference>
<dbReference type="GO" id="GO:0000028">
    <property type="term" value="P:ribosomal small subunit assembly"/>
    <property type="evidence" value="ECO:0007669"/>
    <property type="project" value="TreeGrafter"/>
</dbReference>
<accession>A0A381W4V3</accession>
<organism evidence="6">
    <name type="scientific">marine metagenome</name>
    <dbReference type="NCBI Taxonomy" id="408172"/>
    <lineage>
        <taxon>unclassified sequences</taxon>
        <taxon>metagenomes</taxon>
        <taxon>ecological metagenomes</taxon>
    </lineage>
</organism>
<dbReference type="PRINTS" id="PR00975">
    <property type="entry name" value="RIBOSOMALS19"/>
</dbReference>
<dbReference type="InterPro" id="IPR020934">
    <property type="entry name" value="Ribosomal_uS19_CS"/>
</dbReference>
<dbReference type="FunFam" id="3.30.860.10:FF:000001">
    <property type="entry name" value="30S ribosomal protein S19"/>
    <property type="match status" value="1"/>
</dbReference>
<name>A0A381W4V3_9ZZZZ</name>
<keyword evidence="4" id="KW-0689">Ribosomal protein</keyword>
<dbReference type="GO" id="GO:0006412">
    <property type="term" value="P:translation"/>
    <property type="evidence" value="ECO:0007669"/>
    <property type="project" value="InterPro"/>
</dbReference>
<evidence type="ECO:0000256" key="5">
    <source>
        <dbReference type="ARBA" id="ARBA00023274"/>
    </source>
</evidence>
<dbReference type="InterPro" id="IPR023575">
    <property type="entry name" value="Ribosomal_uS19_SF"/>
</dbReference>
<sequence length="91" mass="10205">MGRSIKKGPFVEQHLLDKIEKLNADGEKKPIKTWSRRSTIAPEFVGHTFMVHNGKRFATVFVTENMVGHKLGEFAATRTFKGHGTHTNKAA</sequence>
<keyword evidence="5" id="KW-0687">Ribonucleoprotein</keyword>
<dbReference type="InterPro" id="IPR005732">
    <property type="entry name" value="Ribosomal_uS19_bac-type"/>
</dbReference>
<comment type="similarity">
    <text evidence="1">Belongs to the universal ribosomal protein uS19 family.</text>
</comment>
<dbReference type="NCBIfam" id="TIGR01050">
    <property type="entry name" value="rpsS_bact"/>
    <property type="match status" value="1"/>
</dbReference>